<protein>
    <recommendedName>
        <fullName evidence="4">Transglycosylase SLT domain-containing protein</fullName>
    </recommendedName>
</protein>
<proteinExistence type="predicted"/>
<dbReference type="Proteomes" id="UP000614469">
    <property type="component" value="Unassembled WGS sequence"/>
</dbReference>
<organism evidence="2 3">
    <name type="scientific">Candidatus Desulfolinea nitratireducens</name>
    <dbReference type="NCBI Taxonomy" id="2841698"/>
    <lineage>
        <taxon>Bacteria</taxon>
        <taxon>Bacillati</taxon>
        <taxon>Chloroflexota</taxon>
        <taxon>Anaerolineae</taxon>
        <taxon>Anaerolineales</taxon>
        <taxon>Anaerolineales incertae sedis</taxon>
        <taxon>Candidatus Desulfolinea</taxon>
    </lineage>
</organism>
<evidence type="ECO:0000256" key="1">
    <source>
        <dbReference type="SAM" id="SignalP"/>
    </source>
</evidence>
<feature type="signal peptide" evidence="1">
    <location>
        <begin position="1"/>
        <end position="32"/>
    </location>
</feature>
<sequence>MVVQKRRVNSGVVFVFLLSWFAAMLSTGSASAASDIPPGPDRFTYISENYTNYQWWLLRWEDSEIVCEINIEHEDLPTLDEVYVDCGEDLYTAWVNQNACPVEILQHSPEECPGYYMHLASSAPAQREISIALPPSVVWLDLEGCIIESTTNRCESPPALALRGDEPLSGEEIIRITGELDGEPFSCNGTYCELPLSETDDEGVSLTFWATSSYGDSSHVFDARLRVSLAEDDESDQFWYVDILSSQWRGEANASCAESWDAFPPVGGAPEWLSTPEKISDLESDYSYAYLAGNLISRNIVDASQCPDFGLDFNGQATACGLDIAQSAMSEWQNRFDTLIMKSAEETSIPANLLKRLFARESQFWPGIFNAGNDVGLGQLTENGADIAFLWNPVFFEKFCPLVLSDEKCEAGYLFLDEDEQERIRGALVYSVNATCVDCPLGLDITQAEFSVEVFAHTLLGSCEQTGRVVHNNTDEKPGETTSYEDMWKFTLVDYNAGAGCLSLAIGKTLDENDVLDWGNLSNNLTPVCMEAKDYVEDISQ</sequence>
<dbReference type="AlphaFoldDB" id="A0A8J6TEU2"/>
<evidence type="ECO:0008006" key="4">
    <source>
        <dbReference type="Google" id="ProtNLM"/>
    </source>
</evidence>
<evidence type="ECO:0000313" key="3">
    <source>
        <dbReference type="Proteomes" id="UP000614469"/>
    </source>
</evidence>
<keyword evidence="1" id="KW-0732">Signal</keyword>
<comment type="caution">
    <text evidence="2">The sequence shown here is derived from an EMBL/GenBank/DDBJ whole genome shotgun (WGS) entry which is preliminary data.</text>
</comment>
<gene>
    <name evidence="2" type="ORF">H8E29_07080</name>
</gene>
<name>A0A8J6TEU2_9CHLR</name>
<reference evidence="2 3" key="1">
    <citation type="submission" date="2020-08" db="EMBL/GenBank/DDBJ databases">
        <title>Bridging the membrane lipid divide: bacteria of the FCB group superphylum have the potential to synthesize archaeal ether lipids.</title>
        <authorList>
            <person name="Villanueva L."/>
            <person name="Von Meijenfeldt F.A.B."/>
            <person name="Westbye A.B."/>
            <person name="Yadav S."/>
            <person name="Hopmans E.C."/>
            <person name="Dutilh B.E."/>
            <person name="Sinninghe Damste J.S."/>
        </authorList>
    </citation>
    <scope>NUCLEOTIDE SEQUENCE [LARGE SCALE GENOMIC DNA]</scope>
    <source>
        <strain evidence="2">NIOZ-UU36</strain>
    </source>
</reference>
<feature type="chain" id="PRO_5035259868" description="Transglycosylase SLT domain-containing protein" evidence="1">
    <location>
        <begin position="33"/>
        <end position="541"/>
    </location>
</feature>
<accession>A0A8J6TEU2</accession>
<dbReference type="Gene3D" id="1.10.530.10">
    <property type="match status" value="1"/>
</dbReference>
<evidence type="ECO:0000313" key="2">
    <source>
        <dbReference type="EMBL" id="MBC8335008.1"/>
    </source>
</evidence>
<dbReference type="EMBL" id="JACNJN010000086">
    <property type="protein sequence ID" value="MBC8335008.1"/>
    <property type="molecule type" value="Genomic_DNA"/>
</dbReference>